<dbReference type="Pfam" id="PF07730">
    <property type="entry name" value="HisKA_3"/>
    <property type="match status" value="1"/>
</dbReference>
<dbReference type="Gene3D" id="3.30.565.10">
    <property type="entry name" value="Histidine kinase-like ATPase, C-terminal domain"/>
    <property type="match status" value="1"/>
</dbReference>
<dbReference type="EC" id="2.7.13.3" evidence="2"/>
<dbReference type="CDD" id="cd16917">
    <property type="entry name" value="HATPase_UhpB-NarQ-NarX-like"/>
    <property type="match status" value="1"/>
</dbReference>
<evidence type="ECO:0000256" key="2">
    <source>
        <dbReference type="ARBA" id="ARBA00012438"/>
    </source>
</evidence>
<evidence type="ECO:0000256" key="4">
    <source>
        <dbReference type="ARBA" id="ARBA00022679"/>
    </source>
</evidence>
<gene>
    <name evidence="14" type="ORF">J4G33_06325</name>
</gene>
<keyword evidence="7" id="KW-0067">ATP-binding</keyword>
<feature type="transmembrane region" description="Helical" evidence="10">
    <location>
        <begin position="107"/>
        <end position="124"/>
    </location>
</feature>
<keyword evidence="10" id="KW-0812">Transmembrane</keyword>
<dbReference type="Pfam" id="PF02518">
    <property type="entry name" value="HATPase_c"/>
    <property type="match status" value="1"/>
</dbReference>
<evidence type="ECO:0000259" key="12">
    <source>
        <dbReference type="Pfam" id="PF07730"/>
    </source>
</evidence>
<evidence type="ECO:0000259" key="13">
    <source>
        <dbReference type="Pfam" id="PF23539"/>
    </source>
</evidence>
<name>A0A939LNP5_9CELL</name>
<dbReference type="GO" id="GO:0000155">
    <property type="term" value="F:phosphorelay sensor kinase activity"/>
    <property type="evidence" value="ECO:0007669"/>
    <property type="project" value="InterPro"/>
</dbReference>
<feature type="domain" description="Signal transduction histidine kinase subgroup 3 dimerisation and phosphoacceptor" evidence="12">
    <location>
        <begin position="227"/>
        <end position="292"/>
    </location>
</feature>
<feature type="transmembrane region" description="Helical" evidence="10">
    <location>
        <begin position="131"/>
        <end position="150"/>
    </location>
</feature>
<feature type="domain" description="Histidine kinase/HSP90-like ATPase" evidence="11">
    <location>
        <begin position="363"/>
        <end position="453"/>
    </location>
</feature>
<sequence length="458" mass="49290">MGEPSELVVAAPDPDQPGWRREAVGPDQVRNDAAVAGALLVGALLSMVLQRTTGFYGEPAEGWVALLCLAAATLPLALRRRYPSAVAVVITVAFVVTAELLVPETLFINITLFMALYTVGAWEPDRRRATAVRLGIVVVMFAWLIISLFRSVTDPDSMPDLSRAGVFSPLVAFMLIQLLTNILYFAGAYWFGDHAWASARERARTAYRGRLLQIERQVVEQQAVTLERLRLARELHDAVAHHVSMMGVQAAAARTLLGTDLERAARALEQVEDSARQSIDELQGVLGMLRETAREPATGDDPALGEGPAGDLTARVGRHAPDGVGSLSVERLPELVERTVEAGLGATYQVVGDPVPLPPLVSLNLYRIAQEALTNTRKHGGVRARADVRLRYLPGAVELEVADDGAGGRRASTPSSGLGLVGMRERVAADGGTLEAGPRQRGGFLVRAQVPLRSDRDD</sequence>
<dbReference type="SUPFAM" id="SSF55874">
    <property type="entry name" value="ATPase domain of HSP90 chaperone/DNA topoisomerase II/histidine kinase"/>
    <property type="match status" value="1"/>
</dbReference>
<keyword evidence="10" id="KW-1133">Transmembrane helix</keyword>
<evidence type="ECO:0000256" key="5">
    <source>
        <dbReference type="ARBA" id="ARBA00022741"/>
    </source>
</evidence>
<dbReference type="Gene3D" id="1.20.5.1930">
    <property type="match status" value="1"/>
</dbReference>
<feature type="transmembrane region" description="Helical" evidence="10">
    <location>
        <begin position="170"/>
        <end position="192"/>
    </location>
</feature>
<feature type="transmembrane region" description="Helical" evidence="10">
    <location>
        <begin position="85"/>
        <end position="101"/>
    </location>
</feature>
<keyword evidence="15" id="KW-1185">Reference proteome</keyword>
<dbReference type="InterPro" id="IPR050482">
    <property type="entry name" value="Sensor_HK_TwoCompSys"/>
</dbReference>
<keyword evidence="4" id="KW-0808">Transferase</keyword>
<evidence type="ECO:0000313" key="14">
    <source>
        <dbReference type="EMBL" id="MBO1751416.1"/>
    </source>
</evidence>
<feature type="transmembrane region" description="Helical" evidence="10">
    <location>
        <begin position="62"/>
        <end position="78"/>
    </location>
</feature>
<comment type="catalytic activity">
    <reaction evidence="1">
        <text>ATP + protein L-histidine = ADP + protein N-phospho-L-histidine.</text>
        <dbReference type="EC" id="2.7.13.3"/>
    </reaction>
</comment>
<dbReference type="GO" id="GO:0005524">
    <property type="term" value="F:ATP binding"/>
    <property type="evidence" value="ECO:0007669"/>
    <property type="project" value="UniProtKB-KW"/>
</dbReference>
<keyword evidence="3" id="KW-0597">Phosphoprotein</keyword>
<organism evidence="14 15">
    <name type="scientific">Actinotalea soli</name>
    <dbReference type="NCBI Taxonomy" id="2819234"/>
    <lineage>
        <taxon>Bacteria</taxon>
        <taxon>Bacillati</taxon>
        <taxon>Actinomycetota</taxon>
        <taxon>Actinomycetes</taxon>
        <taxon>Micrococcales</taxon>
        <taxon>Cellulomonadaceae</taxon>
        <taxon>Actinotalea</taxon>
    </lineage>
</organism>
<dbReference type="InterPro" id="IPR003594">
    <property type="entry name" value="HATPase_dom"/>
</dbReference>
<evidence type="ECO:0000256" key="8">
    <source>
        <dbReference type="ARBA" id="ARBA00023012"/>
    </source>
</evidence>
<accession>A0A939LNP5</accession>
<evidence type="ECO:0000256" key="10">
    <source>
        <dbReference type="SAM" id="Phobius"/>
    </source>
</evidence>
<evidence type="ECO:0000256" key="6">
    <source>
        <dbReference type="ARBA" id="ARBA00022777"/>
    </source>
</evidence>
<keyword evidence="6 14" id="KW-0418">Kinase</keyword>
<dbReference type="GO" id="GO:0016020">
    <property type="term" value="C:membrane"/>
    <property type="evidence" value="ECO:0007669"/>
    <property type="project" value="InterPro"/>
</dbReference>
<comment type="caution">
    <text evidence="14">The sequence shown here is derived from an EMBL/GenBank/DDBJ whole genome shotgun (WGS) entry which is preliminary data.</text>
</comment>
<evidence type="ECO:0000259" key="11">
    <source>
        <dbReference type="Pfam" id="PF02518"/>
    </source>
</evidence>
<proteinExistence type="predicted"/>
<dbReference type="PANTHER" id="PTHR24421">
    <property type="entry name" value="NITRATE/NITRITE SENSOR PROTEIN NARX-RELATED"/>
    <property type="match status" value="1"/>
</dbReference>
<feature type="domain" description="DUF7134" evidence="13">
    <location>
        <begin position="31"/>
        <end position="144"/>
    </location>
</feature>
<dbReference type="InterPro" id="IPR011712">
    <property type="entry name" value="Sig_transdc_His_kin_sub3_dim/P"/>
</dbReference>
<evidence type="ECO:0000256" key="9">
    <source>
        <dbReference type="SAM" id="MobiDB-lite"/>
    </source>
</evidence>
<evidence type="ECO:0000256" key="1">
    <source>
        <dbReference type="ARBA" id="ARBA00000085"/>
    </source>
</evidence>
<dbReference type="AlphaFoldDB" id="A0A939LNP5"/>
<dbReference type="PANTHER" id="PTHR24421:SF10">
    <property type="entry name" value="NITRATE_NITRITE SENSOR PROTEIN NARQ"/>
    <property type="match status" value="1"/>
</dbReference>
<dbReference type="Pfam" id="PF23539">
    <property type="entry name" value="DUF7134"/>
    <property type="match status" value="1"/>
</dbReference>
<dbReference type="EMBL" id="JAGEMK010000002">
    <property type="protein sequence ID" value="MBO1751416.1"/>
    <property type="molecule type" value="Genomic_DNA"/>
</dbReference>
<feature type="region of interest" description="Disordered" evidence="9">
    <location>
        <begin position="295"/>
        <end position="319"/>
    </location>
</feature>
<evidence type="ECO:0000256" key="3">
    <source>
        <dbReference type="ARBA" id="ARBA00022553"/>
    </source>
</evidence>
<keyword evidence="8" id="KW-0902">Two-component regulatory system</keyword>
<evidence type="ECO:0000313" key="15">
    <source>
        <dbReference type="Proteomes" id="UP000664209"/>
    </source>
</evidence>
<keyword evidence="5" id="KW-0547">Nucleotide-binding</keyword>
<evidence type="ECO:0000256" key="7">
    <source>
        <dbReference type="ARBA" id="ARBA00022840"/>
    </source>
</evidence>
<dbReference type="InterPro" id="IPR036890">
    <property type="entry name" value="HATPase_C_sf"/>
</dbReference>
<dbReference type="InterPro" id="IPR055558">
    <property type="entry name" value="DUF7134"/>
</dbReference>
<protein>
    <recommendedName>
        <fullName evidence="2">histidine kinase</fullName>
        <ecNumber evidence="2">2.7.13.3</ecNumber>
    </recommendedName>
</protein>
<dbReference type="Proteomes" id="UP000664209">
    <property type="component" value="Unassembled WGS sequence"/>
</dbReference>
<keyword evidence="10" id="KW-0472">Membrane</keyword>
<dbReference type="GO" id="GO:0046983">
    <property type="term" value="F:protein dimerization activity"/>
    <property type="evidence" value="ECO:0007669"/>
    <property type="project" value="InterPro"/>
</dbReference>
<reference evidence="14" key="1">
    <citation type="submission" date="2021-03" db="EMBL/GenBank/DDBJ databases">
        <title>Actinotalea soli sp. nov., isolated from soil.</title>
        <authorList>
            <person name="Ping W."/>
            <person name="Zhang J."/>
        </authorList>
    </citation>
    <scope>NUCLEOTIDE SEQUENCE</scope>
    <source>
        <strain evidence="14">BY-33</strain>
    </source>
</reference>